<name>A0A0A0JXV6_9MICO</name>
<evidence type="ECO:0000313" key="2">
    <source>
        <dbReference type="EMBL" id="KGN41524.1"/>
    </source>
</evidence>
<dbReference type="STRING" id="1385519.N801_06860"/>
<dbReference type="SUPFAM" id="SSF54593">
    <property type="entry name" value="Glyoxalase/Bleomycin resistance protein/Dihydroxybiphenyl dioxygenase"/>
    <property type="match status" value="1"/>
</dbReference>
<dbReference type="Proteomes" id="UP000030013">
    <property type="component" value="Unassembled WGS sequence"/>
</dbReference>
<gene>
    <name evidence="2" type="ORF">N801_06860</name>
</gene>
<dbReference type="eggNOG" id="COG0346">
    <property type="taxonomic scope" value="Bacteria"/>
</dbReference>
<dbReference type="OrthoDB" id="5524593at2"/>
<dbReference type="PANTHER" id="PTHR35908:SF1">
    <property type="entry name" value="CONSERVED PROTEIN"/>
    <property type="match status" value="1"/>
</dbReference>
<dbReference type="Pfam" id="PF18029">
    <property type="entry name" value="Glyoxalase_6"/>
    <property type="match status" value="1"/>
</dbReference>
<evidence type="ECO:0000259" key="1">
    <source>
        <dbReference type="Pfam" id="PF18029"/>
    </source>
</evidence>
<protein>
    <submittedName>
        <fullName evidence="2">Glyoxalase</fullName>
    </submittedName>
</protein>
<reference evidence="2 3" key="1">
    <citation type="submission" date="2013-08" db="EMBL/GenBank/DDBJ databases">
        <title>The genome sequence of Knoellia aerolata.</title>
        <authorList>
            <person name="Zhu W."/>
            <person name="Wang G."/>
        </authorList>
    </citation>
    <scope>NUCLEOTIDE SEQUENCE [LARGE SCALE GENOMIC DNA]</scope>
    <source>
        <strain evidence="2 3">DSM 18566</strain>
    </source>
</reference>
<organism evidence="2 3">
    <name type="scientific">Knoellia aerolata DSM 18566</name>
    <dbReference type="NCBI Taxonomy" id="1385519"/>
    <lineage>
        <taxon>Bacteria</taxon>
        <taxon>Bacillati</taxon>
        <taxon>Actinomycetota</taxon>
        <taxon>Actinomycetes</taxon>
        <taxon>Micrococcales</taxon>
        <taxon>Intrasporangiaceae</taxon>
        <taxon>Knoellia</taxon>
    </lineage>
</organism>
<feature type="domain" description="Glyoxalase-like" evidence="1">
    <location>
        <begin position="10"/>
        <end position="148"/>
    </location>
</feature>
<evidence type="ECO:0000313" key="3">
    <source>
        <dbReference type="Proteomes" id="UP000030013"/>
    </source>
</evidence>
<keyword evidence="3" id="KW-1185">Reference proteome</keyword>
<sequence>MDQPQPELGITIDCTDARVVADFWAHALGWVQAPPPPGWSDWPSFLRDHEVPEEEWGDGASICPRSGGGPRISFLKVPEPKTVKNRLHLDVRVSGGRAVEQSLREQRIRATEADLVARGARLQREDRFDGHLDHLVMEDPEGNEFCIV</sequence>
<dbReference type="PANTHER" id="PTHR35908">
    <property type="entry name" value="HYPOTHETICAL FUSION PROTEIN"/>
    <property type="match status" value="1"/>
</dbReference>
<dbReference type="InterPro" id="IPR029068">
    <property type="entry name" value="Glyas_Bleomycin-R_OHBP_Dase"/>
</dbReference>
<proteinExistence type="predicted"/>
<dbReference type="RefSeq" id="WP_035936040.1">
    <property type="nucleotide sequence ID" value="NZ_AVPL01000016.1"/>
</dbReference>
<dbReference type="InterPro" id="IPR041581">
    <property type="entry name" value="Glyoxalase_6"/>
</dbReference>
<dbReference type="EMBL" id="AVPL01000016">
    <property type="protein sequence ID" value="KGN41524.1"/>
    <property type="molecule type" value="Genomic_DNA"/>
</dbReference>
<dbReference type="Gene3D" id="3.10.180.10">
    <property type="entry name" value="2,3-Dihydroxybiphenyl 1,2-Dioxygenase, domain 1"/>
    <property type="match status" value="1"/>
</dbReference>
<accession>A0A0A0JXV6</accession>
<comment type="caution">
    <text evidence="2">The sequence shown here is derived from an EMBL/GenBank/DDBJ whole genome shotgun (WGS) entry which is preliminary data.</text>
</comment>
<dbReference type="AlphaFoldDB" id="A0A0A0JXV6"/>